<evidence type="ECO:0000259" key="14">
    <source>
        <dbReference type="Pfam" id="PF20260"/>
    </source>
</evidence>
<dbReference type="InterPro" id="IPR006700">
    <property type="entry name" value="RsmE"/>
</dbReference>
<dbReference type="InterPro" id="IPR046886">
    <property type="entry name" value="RsmE_MTase_dom"/>
</dbReference>
<dbReference type="PANTHER" id="PTHR30027:SF3">
    <property type="entry name" value="16S RRNA (URACIL(1498)-N(3))-METHYLTRANSFERASE"/>
    <property type="match status" value="1"/>
</dbReference>
<dbReference type="SUPFAM" id="SSF88697">
    <property type="entry name" value="PUA domain-like"/>
    <property type="match status" value="1"/>
</dbReference>
<evidence type="ECO:0000256" key="9">
    <source>
        <dbReference type="ARBA" id="ARBA00022691"/>
    </source>
</evidence>
<dbReference type="Gene3D" id="3.40.1280.10">
    <property type="match status" value="1"/>
</dbReference>
<dbReference type="AlphaFoldDB" id="A0A410MHD3"/>
<keyword evidence="8 12" id="KW-0808">Transferase</keyword>
<dbReference type="EMBL" id="CP026118">
    <property type="protein sequence ID" value="QAS54142.1"/>
    <property type="molecule type" value="Genomic_DNA"/>
</dbReference>
<gene>
    <name evidence="15" type="ORF">HLI_18955</name>
</gene>
<dbReference type="RefSeq" id="WP_128526413.1">
    <property type="nucleotide sequence ID" value="NZ_CP026118.1"/>
</dbReference>
<comment type="subcellular location">
    <subcellularLocation>
        <location evidence="1 12">Cytoplasm</location>
    </subcellularLocation>
</comment>
<evidence type="ECO:0000313" key="16">
    <source>
        <dbReference type="Proteomes" id="UP000287756"/>
    </source>
</evidence>
<feature type="domain" description="Ribosomal RNA small subunit methyltransferase E methyltransferase" evidence="13">
    <location>
        <begin position="72"/>
        <end position="242"/>
    </location>
</feature>
<name>A0A410MHD3_9BACI</name>
<evidence type="ECO:0000256" key="6">
    <source>
        <dbReference type="ARBA" id="ARBA00022552"/>
    </source>
</evidence>
<comment type="similarity">
    <text evidence="2 12">Belongs to the RNA methyltransferase RsmE family.</text>
</comment>
<dbReference type="InterPro" id="IPR015947">
    <property type="entry name" value="PUA-like_sf"/>
</dbReference>
<dbReference type="Proteomes" id="UP000287756">
    <property type="component" value="Chromosome"/>
</dbReference>
<comment type="function">
    <text evidence="10 12">Specifically methylates the N3 position of the uracil ring of uridine 1498 (m3U1498) in 16S rRNA. Acts on the fully assembled 30S ribosomal subunit.</text>
</comment>
<dbReference type="NCBIfam" id="NF008691">
    <property type="entry name" value="PRK11713.1-4"/>
    <property type="match status" value="1"/>
</dbReference>
<dbReference type="GO" id="GO:0070042">
    <property type="term" value="F:rRNA (uridine-N3-)-methyltransferase activity"/>
    <property type="evidence" value="ECO:0007669"/>
    <property type="project" value="TreeGrafter"/>
</dbReference>
<dbReference type="GO" id="GO:0070475">
    <property type="term" value="P:rRNA base methylation"/>
    <property type="evidence" value="ECO:0007669"/>
    <property type="project" value="TreeGrafter"/>
</dbReference>
<evidence type="ECO:0000259" key="13">
    <source>
        <dbReference type="Pfam" id="PF04452"/>
    </source>
</evidence>
<evidence type="ECO:0000256" key="1">
    <source>
        <dbReference type="ARBA" id="ARBA00004496"/>
    </source>
</evidence>
<dbReference type="Gene3D" id="2.40.240.20">
    <property type="entry name" value="Hypothetical PUA domain-like, domain 1"/>
    <property type="match status" value="1"/>
</dbReference>
<evidence type="ECO:0000256" key="3">
    <source>
        <dbReference type="ARBA" id="ARBA00012328"/>
    </source>
</evidence>
<dbReference type="KEGG" id="hli:HLI_18955"/>
<comment type="catalytic activity">
    <reaction evidence="11 12">
        <text>uridine(1498) in 16S rRNA + S-adenosyl-L-methionine = N(3)-methyluridine(1498) in 16S rRNA + S-adenosyl-L-homocysteine + H(+)</text>
        <dbReference type="Rhea" id="RHEA:42920"/>
        <dbReference type="Rhea" id="RHEA-COMP:10283"/>
        <dbReference type="Rhea" id="RHEA-COMP:10284"/>
        <dbReference type="ChEBI" id="CHEBI:15378"/>
        <dbReference type="ChEBI" id="CHEBI:57856"/>
        <dbReference type="ChEBI" id="CHEBI:59789"/>
        <dbReference type="ChEBI" id="CHEBI:65315"/>
        <dbReference type="ChEBI" id="CHEBI:74502"/>
        <dbReference type="EC" id="2.1.1.193"/>
    </reaction>
</comment>
<dbReference type="InterPro" id="IPR046887">
    <property type="entry name" value="RsmE_PUA-like"/>
</dbReference>
<proteinExistence type="inferred from homology"/>
<keyword evidence="7 12" id="KW-0489">Methyltransferase</keyword>
<keyword evidence="9 12" id="KW-0949">S-adenosyl-L-methionine</keyword>
<dbReference type="EC" id="2.1.1.193" evidence="3 12"/>
<reference evidence="15 16" key="1">
    <citation type="submission" date="2018-01" db="EMBL/GenBank/DDBJ databases">
        <title>The whole genome sequencing and assembly of Halobacillus litoralis ERB031 strain.</title>
        <authorList>
            <person name="Lee S.-J."/>
            <person name="Park M.-K."/>
            <person name="Kim J.-Y."/>
            <person name="Lee Y.-J."/>
            <person name="Yi H."/>
            <person name="Bahn Y.-S."/>
            <person name="Kim J.F."/>
            <person name="Lee D.-W."/>
        </authorList>
    </citation>
    <scope>NUCLEOTIDE SEQUENCE [LARGE SCALE GENOMIC DNA]</scope>
    <source>
        <strain evidence="15 16">ERB 031</strain>
    </source>
</reference>
<keyword evidence="6 12" id="KW-0698">rRNA processing</keyword>
<keyword evidence="5 12" id="KW-0963">Cytoplasm</keyword>
<dbReference type="NCBIfam" id="TIGR00046">
    <property type="entry name" value="RsmE family RNA methyltransferase"/>
    <property type="match status" value="1"/>
</dbReference>
<evidence type="ECO:0000256" key="10">
    <source>
        <dbReference type="ARBA" id="ARBA00025699"/>
    </source>
</evidence>
<dbReference type="CDD" id="cd18084">
    <property type="entry name" value="RsmE-like"/>
    <property type="match status" value="1"/>
</dbReference>
<dbReference type="InterPro" id="IPR029026">
    <property type="entry name" value="tRNA_m1G_MTases_N"/>
</dbReference>
<evidence type="ECO:0000256" key="5">
    <source>
        <dbReference type="ARBA" id="ARBA00022490"/>
    </source>
</evidence>
<dbReference type="Pfam" id="PF04452">
    <property type="entry name" value="Methyltrans_RNA"/>
    <property type="match status" value="1"/>
</dbReference>
<dbReference type="PIRSF" id="PIRSF015601">
    <property type="entry name" value="MTase_slr0722"/>
    <property type="match status" value="1"/>
</dbReference>
<dbReference type="OrthoDB" id="9815641at2"/>
<dbReference type="GO" id="GO:0005737">
    <property type="term" value="C:cytoplasm"/>
    <property type="evidence" value="ECO:0007669"/>
    <property type="project" value="UniProtKB-SubCell"/>
</dbReference>
<dbReference type="Pfam" id="PF20260">
    <property type="entry name" value="PUA_4"/>
    <property type="match status" value="1"/>
</dbReference>
<feature type="domain" description="Ribosomal RNA small subunit methyltransferase E PUA-like" evidence="14">
    <location>
        <begin position="18"/>
        <end position="64"/>
    </location>
</feature>
<evidence type="ECO:0000256" key="7">
    <source>
        <dbReference type="ARBA" id="ARBA00022603"/>
    </source>
</evidence>
<evidence type="ECO:0000256" key="8">
    <source>
        <dbReference type="ARBA" id="ARBA00022679"/>
    </source>
</evidence>
<evidence type="ECO:0000256" key="2">
    <source>
        <dbReference type="ARBA" id="ARBA00005528"/>
    </source>
</evidence>
<dbReference type="InterPro" id="IPR029028">
    <property type="entry name" value="Alpha/beta_knot_MTases"/>
</dbReference>
<dbReference type="SUPFAM" id="SSF75217">
    <property type="entry name" value="alpha/beta knot"/>
    <property type="match status" value="1"/>
</dbReference>
<dbReference type="PANTHER" id="PTHR30027">
    <property type="entry name" value="RIBOSOMAL RNA SMALL SUBUNIT METHYLTRANSFERASE E"/>
    <property type="match status" value="1"/>
</dbReference>
<evidence type="ECO:0000256" key="12">
    <source>
        <dbReference type="PIRNR" id="PIRNR015601"/>
    </source>
</evidence>
<evidence type="ECO:0000256" key="4">
    <source>
        <dbReference type="ARBA" id="ARBA00013673"/>
    </source>
</evidence>
<organism evidence="15 16">
    <name type="scientific">Halobacillus litoralis</name>
    <dbReference type="NCBI Taxonomy" id="45668"/>
    <lineage>
        <taxon>Bacteria</taxon>
        <taxon>Bacillati</taxon>
        <taxon>Bacillota</taxon>
        <taxon>Bacilli</taxon>
        <taxon>Bacillales</taxon>
        <taxon>Bacillaceae</taxon>
        <taxon>Halobacillus</taxon>
    </lineage>
</organism>
<evidence type="ECO:0000313" key="15">
    <source>
        <dbReference type="EMBL" id="QAS54142.1"/>
    </source>
</evidence>
<sequence length="250" mass="28887">MQRYFIGEEHWGHRKVTIYGEDLHHISRVMRMTSGDQLIGIHPEEGPALCKILNVTEDGAECAVLEWLEEDKELPIQVTIVAGLGKGDKLEHIVQKGTELGAFEFIPFQADRSVAKWDKKKVPKKIQRLQKIAKEASEQSERSHVPEVCTVHTLQQVSQLKDRYHWWLYAYENEARKKEHQSLATRLKLVRPGEKVIVIFGPEGGFSEKEVSHLEEKNFLSVRLGPRILRMETAPLYFLSSLSYVFEEER</sequence>
<protein>
    <recommendedName>
        <fullName evidence="4 12">Ribosomal RNA small subunit methyltransferase E</fullName>
        <ecNumber evidence="3 12">2.1.1.193</ecNumber>
    </recommendedName>
</protein>
<accession>A0A410MHD3</accession>
<evidence type="ECO:0000256" key="11">
    <source>
        <dbReference type="ARBA" id="ARBA00047944"/>
    </source>
</evidence>